<evidence type="ECO:0000313" key="2">
    <source>
        <dbReference type="EMBL" id="CAF4737560.1"/>
    </source>
</evidence>
<evidence type="ECO:0000256" key="1">
    <source>
        <dbReference type="SAM" id="MobiDB-lite"/>
    </source>
</evidence>
<keyword evidence="3" id="KW-1185">Reference proteome</keyword>
<dbReference type="AlphaFoldDB" id="A0A821KFW3"/>
<gene>
    <name evidence="2" type="ORF">UJA718_LOCUS38160</name>
</gene>
<reference evidence="2" key="1">
    <citation type="submission" date="2021-02" db="EMBL/GenBank/DDBJ databases">
        <authorList>
            <person name="Nowell W R."/>
        </authorList>
    </citation>
    <scope>NUCLEOTIDE SEQUENCE</scope>
</reference>
<protein>
    <submittedName>
        <fullName evidence="2">Uncharacterized protein</fullName>
    </submittedName>
</protein>
<dbReference type="EMBL" id="CAJOBP010038758">
    <property type="protein sequence ID" value="CAF4737560.1"/>
    <property type="molecule type" value="Genomic_DNA"/>
</dbReference>
<dbReference type="Proteomes" id="UP000663873">
    <property type="component" value="Unassembled WGS sequence"/>
</dbReference>
<proteinExistence type="predicted"/>
<organism evidence="2 3">
    <name type="scientific">Rotaria socialis</name>
    <dbReference type="NCBI Taxonomy" id="392032"/>
    <lineage>
        <taxon>Eukaryota</taxon>
        <taxon>Metazoa</taxon>
        <taxon>Spiralia</taxon>
        <taxon>Gnathifera</taxon>
        <taxon>Rotifera</taxon>
        <taxon>Eurotatoria</taxon>
        <taxon>Bdelloidea</taxon>
        <taxon>Philodinida</taxon>
        <taxon>Philodinidae</taxon>
        <taxon>Rotaria</taxon>
    </lineage>
</organism>
<feature type="region of interest" description="Disordered" evidence="1">
    <location>
        <begin position="31"/>
        <end position="69"/>
    </location>
</feature>
<feature type="non-terminal residue" evidence="2">
    <location>
        <position position="136"/>
    </location>
</feature>
<name>A0A821KFW3_9BILA</name>
<comment type="caution">
    <text evidence="2">The sequence shown here is derived from an EMBL/GenBank/DDBJ whole genome shotgun (WGS) entry which is preliminary data.</text>
</comment>
<accession>A0A821KFW3</accession>
<sequence length="136" mass="14536">MATFSSTSAAIAAASNVLSTPSSLGYHHLFSTSNSSNNNNNNNNSSNSTSSDENTIQGTTTTTINNSFDTNPSYINNADFPLCLSSNQQANPFDVAGSVSTSPSHFNHDPLVRHFLNYRQNDPNLAGNYYTNMSTG</sequence>
<evidence type="ECO:0000313" key="3">
    <source>
        <dbReference type="Proteomes" id="UP000663873"/>
    </source>
</evidence>